<dbReference type="SUPFAM" id="SSF117782">
    <property type="entry name" value="YbjQ-like"/>
    <property type="match status" value="1"/>
</dbReference>
<protein>
    <submittedName>
        <fullName evidence="3">Uncharacterized protein</fullName>
    </submittedName>
</protein>
<evidence type="ECO:0000256" key="1">
    <source>
        <dbReference type="ARBA" id="ARBA00010751"/>
    </source>
</evidence>
<comment type="similarity">
    <text evidence="1">Belongs to the UPF0145 family.</text>
</comment>
<feature type="region of interest" description="Disordered" evidence="2">
    <location>
        <begin position="1"/>
        <end position="22"/>
    </location>
</feature>
<dbReference type="EMBL" id="AP018365">
    <property type="protein sequence ID" value="BBA95643.1"/>
    <property type="molecule type" value="Genomic_DNA"/>
</dbReference>
<reference evidence="3 4" key="4">
    <citation type="journal article" date="2020" name="Sci. Rep.">
        <title>beta-carboline chemical signals induce reveromycin production through a LuxR family regulator in Streptomyces sp. SN-593.</title>
        <authorList>
            <person name="Panthee S."/>
            <person name="Kito N."/>
            <person name="Hayashi T."/>
            <person name="Shimizu T."/>
            <person name="Ishikawa J."/>
            <person name="Hamamoto H."/>
            <person name="Osada H."/>
            <person name="Takahashi S."/>
        </authorList>
    </citation>
    <scope>NUCLEOTIDE SEQUENCE [LARGE SCALE GENOMIC DNA]</scope>
    <source>
        <strain evidence="3 4">SN-593</strain>
    </source>
</reference>
<proteinExistence type="inferred from homology"/>
<dbReference type="KEGG" id="arev:RVR_582"/>
<dbReference type="RefSeq" id="WP_202232146.1">
    <property type="nucleotide sequence ID" value="NZ_AP018365.1"/>
</dbReference>
<reference evidence="3 4" key="3">
    <citation type="journal article" date="2011" name="Nat. Chem. Biol.">
        <title>Reveromycin A biosynthesis uses RevG and RevJ for stereospecific spiroacetal formation.</title>
        <authorList>
            <person name="Takahashi S."/>
            <person name="Toyoda A."/>
            <person name="Sekiyama Y."/>
            <person name="Takagi H."/>
            <person name="Nogawa T."/>
            <person name="Uramoto M."/>
            <person name="Suzuki R."/>
            <person name="Koshino H."/>
            <person name="Kumano T."/>
            <person name="Panthee S."/>
            <person name="Dairi T."/>
            <person name="Ishikawa J."/>
            <person name="Ikeda H."/>
            <person name="Sakaki Y."/>
            <person name="Osada H."/>
        </authorList>
    </citation>
    <scope>NUCLEOTIDE SEQUENCE [LARGE SCALE GENOMIC DNA]</scope>
    <source>
        <strain evidence="3 4">SN-593</strain>
    </source>
</reference>
<evidence type="ECO:0000256" key="2">
    <source>
        <dbReference type="SAM" id="MobiDB-lite"/>
    </source>
</evidence>
<name>A0A7U3UN88_9ACTN</name>
<reference evidence="3 4" key="1">
    <citation type="journal article" date="2010" name="J. Bacteriol.">
        <title>Biochemical characterization of a novel indole prenyltransferase from Streptomyces sp. SN-593.</title>
        <authorList>
            <person name="Takahashi S."/>
            <person name="Takagi H."/>
            <person name="Toyoda A."/>
            <person name="Uramoto M."/>
            <person name="Nogawa T."/>
            <person name="Ueki M."/>
            <person name="Sakaki Y."/>
            <person name="Osada H."/>
        </authorList>
    </citation>
    <scope>NUCLEOTIDE SEQUENCE [LARGE SCALE GENOMIC DNA]</scope>
    <source>
        <strain evidence="3 4">SN-593</strain>
    </source>
</reference>
<dbReference type="InterPro" id="IPR035439">
    <property type="entry name" value="UPF0145_dom_sf"/>
</dbReference>
<dbReference type="Gene3D" id="3.30.110.70">
    <property type="entry name" value="Hypothetical protein apc22750. Chain B"/>
    <property type="match status" value="1"/>
</dbReference>
<reference evidence="3 4" key="2">
    <citation type="journal article" date="2011" name="J. Antibiot.">
        <title>Furaquinocins I and J: novel polyketide isoprenoid hybrid compounds from Streptomyces reveromyceticus SN-593.</title>
        <authorList>
            <person name="Panthee S."/>
            <person name="Takahashi S."/>
            <person name="Takagi H."/>
            <person name="Nogawa T."/>
            <person name="Oowada E."/>
            <person name="Uramoto M."/>
            <person name="Osada H."/>
        </authorList>
    </citation>
    <scope>NUCLEOTIDE SEQUENCE [LARGE SCALE GENOMIC DNA]</scope>
    <source>
        <strain evidence="3 4">SN-593</strain>
    </source>
</reference>
<sequence length="336" mass="36391">MSVPWSSEGLPPAAAGRLSSAGDSGTWTSALSTGEFAAIRSVGFRPVGQVMGSAVFRIGRSGRFWGYHDCQFAAARYRYRSAARFDAPVALSGNGSPSRPLVEVFDRARRTALTRMTAECRALGGDGVVAAALTMAPFTGRADCLEFKVIGTAVRAEGERHAEQPFTSHLDGQGFAKLLAAGWVPVELLVGMSIGIRHDDYRTTAQTYSWSNVEVRGWSDLVHAVRADARQQLRAQGARRGGDGIVMADSELRVWSETCLLSGDNEQEDHIAEATMVGSSIARFRVRTPPPRTLSVMPLGDRGAKLRRRLATVAMSPYADRAQYQRLVEEISELDG</sequence>
<dbReference type="AlphaFoldDB" id="A0A7U3UN88"/>
<accession>A0A7U3UN88</accession>
<keyword evidence="4" id="KW-1185">Reference proteome</keyword>
<evidence type="ECO:0000313" key="4">
    <source>
        <dbReference type="Proteomes" id="UP000595703"/>
    </source>
</evidence>
<organism evidence="3 4">
    <name type="scientific">Actinacidiphila reveromycinica</name>
    <dbReference type="NCBI Taxonomy" id="659352"/>
    <lineage>
        <taxon>Bacteria</taxon>
        <taxon>Bacillati</taxon>
        <taxon>Actinomycetota</taxon>
        <taxon>Actinomycetes</taxon>
        <taxon>Kitasatosporales</taxon>
        <taxon>Streptomycetaceae</taxon>
        <taxon>Actinacidiphila</taxon>
    </lineage>
</organism>
<gene>
    <name evidence="3" type="ORF">RVR_582</name>
</gene>
<dbReference type="Pfam" id="PF01906">
    <property type="entry name" value="YbjQ_1"/>
    <property type="match status" value="1"/>
</dbReference>
<evidence type="ECO:0000313" key="3">
    <source>
        <dbReference type="EMBL" id="BBA95643.1"/>
    </source>
</evidence>
<dbReference type="Proteomes" id="UP000595703">
    <property type="component" value="Chromosome"/>
</dbReference>
<dbReference type="InterPro" id="IPR002765">
    <property type="entry name" value="UPF0145_YbjQ-like"/>
</dbReference>